<accession>A0A167GCQ9</accession>
<protein>
    <recommendedName>
        <fullName evidence="4">Transmembrane protein</fullName>
    </recommendedName>
</protein>
<sequence>MKKPRALTVWVILAALSAPPAAWALAKPVRLLAPVLNGMTCDGAVCVEEPARLAEAAALYEDALLKIAARGTPLQQRPRMAFCSTDACYRAFGGGAERAITYPWLGSLIASTSWAPHFARHELIHALQAQELGAIGMLRKPAWFREGMAYAWSEPPPEDMPVQFAPLRAQFEAWLDGTGQRRLWHEARRL</sequence>
<keyword evidence="3" id="KW-1185">Reference proteome</keyword>
<feature type="chain" id="PRO_5007886816" description="Transmembrane protein" evidence="1">
    <location>
        <begin position="25"/>
        <end position="190"/>
    </location>
</feature>
<dbReference type="KEGG" id="dko:I596_376"/>
<keyword evidence="1" id="KW-0732">Signal</keyword>
<dbReference type="Proteomes" id="UP000076830">
    <property type="component" value="Chromosome"/>
</dbReference>
<dbReference type="AlphaFoldDB" id="A0A167GCQ9"/>
<evidence type="ECO:0000256" key="1">
    <source>
        <dbReference type="SAM" id="SignalP"/>
    </source>
</evidence>
<evidence type="ECO:0000313" key="3">
    <source>
        <dbReference type="Proteomes" id="UP000076830"/>
    </source>
</evidence>
<proteinExistence type="predicted"/>
<organism evidence="2 3">
    <name type="scientific">Dokdonella koreensis DS-123</name>
    <dbReference type="NCBI Taxonomy" id="1300342"/>
    <lineage>
        <taxon>Bacteria</taxon>
        <taxon>Pseudomonadati</taxon>
        <taxon>Pseudomonadota</taxon>
        <taxon>Gammaproteobacteria</taxon>
        <taxon>Lysobacterales</taxon>
        <taxon>Rhodanobacteraceae</taxon>
        <taxon>Dokdonella</taxon>
    </lineage>
</organism>
<name>A0A167GCQ9_9GAMM</name>
<feature type="signal peptide" evidence="1">
    <location>
        <begin position="1"/>
        <end position="24"/>
    </location>
</feature>
<reference evidence="2 3" key="1">
    <citation type="submission" date="2016-04" db="EMBL/GenBank/DDBJ databases">
        <title>Complete genome sequence of Dokdonella koreensis DS-123T.</title>
        <authorList>
            <person name="Kim J.F."/>
            <person name="Lee H."/>
            <person name="Kwak M.-J."/>
        </authorList>
    </citation>
    <scope>NUCLEOTIDE SEQUENCE [LARGE SCALE GENOMIC DNA]</scope>
    <source>
        <strain evidence="2 3">DS-123</strain>
    </source>
</reference>
<dbReference type="EMBL" id="CP015249">
    <property type="protein sequence ID" value="ANB16413.1"/>
    <property type="molecule type" value="Genomic_DNA"/>
</dbReference>
<dbReference type="RefSeq" id="WP_067643294.1">
    <property type="nucleotide sequence ID" value="NZ_CP015249.1"/>
</dbReference>
<evidence type="ECO:0000313" key="2">
    <source>
        <dbReference type="EMBL" id="ANB16413.1"/>
    </source>
</evidence>
<dbReference type="OrthoDB" id="7866626at2"/>
<evidence type="ECO:0008006" key="4">
    <source>
        <dbReference type="Google" id="ProtNLM"/>
    </source>
</evidence>
<gene>
    <name evidence="2" type="ORF">I596_376</name>
</gene>